<keyword evidence="8" id="KW-0472">Membrane</keyword>
<feature type="transmembrane region" description="Helical" evidence="8">
    <location>
        <begin position="310"/>
        <end position="332"/>
    </location>
</feature>
<dbReference type="RefSeq" id="XP_005103001.1">
    <property type="nucleotide sequence ID" value="XM_005102944.3"/>
</dbReference>
<dbReference type="PANTHER" id="PTHR24302">
    <property type="entry name" value="CYTOCHROME P450 FAMILY 3"/>
    <property type="match status" value="1"/>
</dbReference>
<dbReference type="PRINTS" id="PR00385">
    <property type="entry name" value="P450"/>
</dbReference>
<feature type="transmembrane region" description="Helical" evidence="8">
    <location>
        <begin position="213"/>
        <end position="233"/>
    </location>
</feature>
<keyword evidence="3 7" id="KW-0479">Metal-binding</keyword>
<reference evidence="10" key="1">
    <citation type="submission" date="2025-08" db="UniProtKB">
        <authorList>
            <consortium name="RefSeq"/>
        </authorList>
    </citation>
    <scope>IDENTIFICATION</scope>
</reference>
<sequence>MEILGLPIWAILLLLMLVLLLVYVSYMSRRHNTFKDMGIKAVPPTKVFGNLGLAIKHGIFDVQTVLYNMFRDQKCYGYYDTRTPVLVVRDLDMLKDIFVKHFNSFNDRRTLFEQEPPLDKQLLSLKGEDWKRVRNVVSPTFTSGKIKRMTPLVERNLKVLLDIVKAKQEGGEEVELKELCSRFSMDVIASTAFGTDISSQTNPDDEFTKQAKAVMNGISPLLLALIIFFPFLLKVFRWVGLKFKGQTAVEYLDRFVEKAITERKTDGQAGKFNDFVDLLLNSEAHGEGENGVTAADRASLSKAEMHGQSLVFLLAGYETTSIVMAFTLFLIANHPDCLRAAQQEVDQKLGGAFPDHDSIQDLTFLDMCINESMRMFPPGLFIDRVCNEDIEIQGVRIPKGMVVLAPVYAIHHDDEIYPEPDKFKPERFLPENKNLRHPFAFLPFGSGPKNCIGMRFALMEMKMLLAAILQKYTPVSCEKTVYPIKITKMLLRAEKDLWVKFELRK</sequence>
<name>A0ABM0JW96_APLCA</name>
<dbReference type="InterPro" id="IPR001128">
    <property type="entry name" value="Cyt_P450"/>
</dbReference>
<dbReference type="InterPro" id="IPR050705">
    <property type="entry name" value="Cytochrome_P450_3A"/>
</dbReference>
<evidence type="ECO:0000256" key="2">
    <source>
        <dbReference type="ARBA" id="ARBA00022617"/>
    </source>
</evidence>
<keyword evidence="7" id="KW-0503">Monooxygenase</keyword>
<dbReference type="PANTHER" id="PTHR24302:SF15">
    <property type="entry name" value="FATTY-ACID PEROXYGENASE"/>
    <property type="match status" value="1"/>
</dbReference>
<evidence type="ECO:0000256" key="1">
    <source>
        <dbReference type="ARBA" id="ARBA00010617"/>
    </source>
</evidence>
<keyword evidence="9" id="KW-1185">Reference proteome</keyword>
<dbReference type="PROSITE" id="PS00086">
    <property type="entry name" value="CYTOCHROME_P450"/>
    <property type="match status" value="1"/>
</dbReference>
<gene>
    <name evidence="10" type="primary">LOC101853177</name>
</gene>
<protein>
    <submittedName>
        <fullName evidence="10">Cytochrome P450 3A24</fullName>
    </submittedName>
</protein>
<evidence type="ECO:0000256" key="7">
    <source>
        <dbReference type="RuleBase" id="RU000461"/>
    </source>
</evidence>
<keyword evidence="8" id="KW-1133">Transmembrane helix</keyword>
<evidence type="ECO:0000256" key="6">
    <source>
        <dbReference type="ARBA" id="ARBA00043906"/>
    </source>
</evidence>
<dbReference type="Gene3D" id="1.10.630.10">
    <property type="entry name" value="Cytochrome P450"/>
    <property type="match status" value="1"/>
</dbReference>
<evidence type="ECO:0000256" key="4">
    <source>
        <dbReference type="ARBA" id="ARBA00023002"/>
    </source>
</evidence>
<dbReference type="SUPFAM" id="SSF48264">
    <property type="entry name" value="Cytochrome P450"/>
    <property type="match status" value="1"/>
</dbReference>
<evidence type="ECO:0000256" key="5">
    <source>
        <dbReference type="ARBA" id="ARBA00023004"/>
    </source>
</evidence>
<keyword evidence="4 7" id="KW-0560">Oxidoreductase</keyword>
<keyword evidence="8" id="KW-0812">Transmembrane</keyword>
<dbReference type="InterPro" id="IPR036396">
    <property type="entry name" value="Cyt_P450_sf"/>
</dbReference>
<dbReference type="GeneID" id="101853177"/>
<organism evidence="9 10">
    <name type="scientific">Aplysia californica</name>
    <name type="common">California sea hare</name>
    <dbReference type="NCBI Taxonomy" id="6500"/>
    <lineage>
        <taxon>Eukaryota</taxon>
        <taxon>Metazoa</taxon>
        <taxon>Spiralia</taxon>
        <taxon>Lophotrochozoa</taxon>
        <taxon>Mollusca</taxon>
        <taxon>Gastropoda</taxon>
        <taxon>Heterobranchia</taxon>
        <taxon>Euthyneura</taxon>
        <taxon>Tectipleura</taxon>
        <taxon>Aplysiida</taxon>
        <taxon>Aplysioidea</taxon>
        <taxon>Aplysiidae</taxon>
        <taxon>Aplysia</taxon>
    </lineage>
</organism>
<dbReference type="CDD" id="cd11055">
    <property type="entry name" value="CYP3A-like"/>
    <property type="match status" value="1"/>
</dbReference>
<keyword evidence="5 7" id="KW-0408">Iron</keyword>
<dbReference type="InterPro" id="IPR017972">
    <property type="entry name" value="Cyt_P450_CS"/>
</dbReference>
<comment type="similarity">
    <text evidence="1 7">Belongs to the cytochrome P450 family.</text>
</comment>
<dbReference type="Pfam" id="PF00067">
    <property type="entry name" value="p450"/>
    <property type="match status" value="1"/>
</dbReference>
<evidence type="ECO:0000313" key="10">
    <source>
        <dbReference type="RefSeq" id="XP_005103001.1"/>
    </source>
</evidence>
<proteinExistence type="inferred from homology"/>
<evidence type="ECO:0000313" key="9">
    <source>
        <dbReference type="Proteomes" id="UP000694888"/>
    </source>
</evidence>
<accession>A0ABM0JW96</accession>
<dbReference type="PRINTS" id="PR00463">
    <property type="entry name" value="EP450I"/>
</dbReference>
<feature type="transmembrane region" description="Helical" evidence="8">
    <location>
        <begin position="6"/>
        <end position="26"/>
    </location>
</feature>
<evidence type="ECO:0000256" key="3">
    <source>
        <dbReference type="ARBA" id="ARBA00022723"/>
    </source>
</evidence>
<dbReference type="Proteomes" id="UP000694888">
    <property type="component" value="Unplaced"/>
</dbReference>
<evidence type="ECO:0000256" key="8">
    <source>
        <dbReference type="SAM" id="Phobius"/>
    </source>
</evidence>
<dbReference type="InterPro" id="IPR002401">
    <property type="entry name" value="Cyt_P450_E_grp-I"/>
</dbReference>
<keyword evidence="2 7" id="KW-0349">Heme</keyword>
<comment type="function">
    <text evidence="6">Cytochromes P450 are a group of heme-thiolate monooxygenases. They oxidize a variety of structurally unrelated compounds, including steroids, fatty acids, and xenobiotics.</text>
</comment>